<dbReference type="EMBL" id="LR797377">
    <property type="protein sequence ID" value="CAB4211941.1"/>
    <property type="molecule type" value="Genomic_DNA"/>
</dbReference>
<proteinExistence type="predicted"/>
<protein>
    <submittedName>
        <fullName evidence="1">Uncharacterized protein</fullName>
    </submittedName>
</protein>
<organism evidence="1">
    <name type="scientific">uncultured Caudovirales phage</name>
    <dbReference type="NCBI Taxonomy" id="2100421"/>
    <lineage>
        <taxon>Viruses</taxon>
        <taxon>Duplodnaviria</taxon>
        <taxon>Heunggongvirae</taxon>
        <taxon>Uroviricota</taxon>
        <taxon>Caudoviricetes</taxon>
        <taxon>Peduoviridae</taxon>
        <taxon>Maltschvirus</taxon>
        <taxon>Maltschvirus maltsch</taxon>
    </lineage>
</organism>
<sequence length="61" mass="7022">MADDDRDCLWCGKTLVQREDESLSSFKLRDYCGKSHAATHTNSLKKPKKRNISCFLSPLYL</sequence>
<name>A0A6J5SDZ8_9CAUD</name>
<accession>A0A6J5SDZ8</accession>
<reference evidence="1" key="1">
    <citation type="submission" date="2020-05" db="EMBL/GenBank/DDBJ databases">
        <authorList>
            <person name="Chiriac C."/>
            <person name="Salcher M."/>
            <person name="Ghai R."/>
            <person name="Kavagutti S V."/>
        </authorList>
    </citation>
    <scope>NUCLEOTIDE SEQUENCE</scope>
</reference>
<evidence type="ECO:0000313" key="1">
    <source>
        <dbReference type="EMBL" id="CAB4211941.1"/>
    </source>
</evidence>
<gene>
    <name evidence="1" type="ORF">UFOVP1419_57</name>
</gene>